<dbReference type="CDD" id="cd04301">
    <property type="entry name" value="NAT_SF"/>
    <property type="match status" value="1"/>
</dbReference>
<dbReference type="PANTHER" id="PTHR43877:SF6">
    <property type="entry name" value="GCN5-RELATED N-ACETYLTRANSFERASE"/>
    <property type="match status" value="1"/>
</dbReference>
<feature type="domain" description="N-acetyltransferase" evidence="3">
    <location>
        <begin position="187"/>
        <end position="330"/>
    </location>
</feature>
<dbReference type="Proteomes" id="UP001217044">
    <property type="component" value="Chromosome"/>
</dbReference>
<keyword evidence="5" id="KW-1185">Reference proteome</keyword>
<dbReference type="PROSITE" id="PS51186">
    <property type="entry name" value="GNAT"/>
    <property type="match status" value="2"/>
</dbReference>
<dbReference type="Gene3D" id="3.40.630.30">
    <property type="match status" value="1"/>
</dbReference>
<dbReference type="EC" id="2.3.1.-" evidence="4"/>
<keyword evidence="1 4" id="KW-0808">Transferase</keyword>
<reference evidence="4 5" key="1">
    <citation type="submission" date="2022-12" db="EMBL/GenBank/DDBJ databases">
        <title>Genome Sequence of Deinococcus aquaticus Type Strain PB314.</title>
        <authorList>
            <person name="Albert C."/>
            <person name="Hill J."/>
            <person name="Boren L."/>
            <person name="Scholz-Ng S."/>
            <person name="Fatema N."/>
            <person name="Grosso R."/>
            <person name="Soboslay E."/>
            <person name="Tuohy J."/>
        </authorList>
    </citation>
    <scope>NUCLEOTIDE SEQUENCE [LARGE SCALE GENOMIC DNA]</scope>
    <source>
        <strain evidence="4 5">PB-314</strain>
    </source>
</reference>
<dbReference type="PANTHER" id="PTHR43877">
    <property type="entry name" value="AMINOALKYLPHOSPHONATE N-ACETYLTRANSFERASE-RELATED-RELATED"/>
    <property type="match status" value="1"/>
</dbReference>
<evidence type="ECO:0000313" key="5">
    <source>
        <dbReference type="Proteomes" id="UP001217044"/>
    </source>
</evidence>
<name>A0ABY7V323_9DEIO</name>
<dbReference type="EMBL" id="CP115165">
    <property type="protein sequence ID" value="WDA59241.1"/>
    <property type="molecule type" value="Genomic_DNA"/>
</dbReference>
<evidence type="ECO:0000256" key="1">
    <source>
        <dbReference type="ARBA" id="ARBA00022679"/>
    </source>
</evidence>
<dbReference type="SUPFAM" id="SSF55729">
    <property type="entry name" value="Acyl-CoA N-acyltransferases (Nat)"/>
    <property type="match status" value="2"/>
</dbReference>
<dbReference type="InterPro" id="IPR016181">
    <property type="entry name" value="Acyl_CoA_acyltransferase"/>
</dbReference>
<evidence type="ECO:0000313" key="4">
    <source>
        <dbReference type="EMBL" id="WDA59241.1"/>
    </source>
</evidence>
<keyword evidence="2 4" id="KW-0012">Acyltransferase</keyword>
<feature type="domain" description="N-acetyltransferase" evidence="3">
    <location>
        <begin position="6"/>
        <end position="169"/>
    </location>
</feature>
<protein>
    <submittedName>
        <fullName evidence="4">GNAT family N-acetyltransferase</fullName>
        <ecNumber evidence="4">2.3.1.-</ecNumber>
    </submittedName>
</protein>
<accession>A0ABY7V323</accession>
<proteinExistence type="predicted"/>
<gene>
    <name evidence="4" type="ORF">M8445_03225</name>
</gene>
<sequence>MTAAPFTLRPATDADHAALADLMTAVNPRHPLSTAALDHHLGSLRGHPLGLHVALWTAEATRDGQPALLGVASVMQFAGMYHPDRYHAEVGVHPDARGQGVGRALAATLEGHLRGRGAREVLAGAYEDDPDSLAFLNRRDFREVMRFFDNVLTLADFDPHAWAAQRALPAGVRAVTYADLCAQTGEDAARDAYYRGFQQARADVPRTSPATPVTPEDFRQRLQAPHFLPGGVLLAITEGGEVAALSELELEDGDPHRLNTGLTGTTRAWRRQGLALALKLRALDLARDLGAHEVWTGNATTNAPMLALNERLGFRPRVAWVEMQRGRADG</sequence>
<evidence type="ECO:0000259" key="3">
    <source>
        <dbReference type="PROSITE" id="PS51186"/>
    </source>
</evidence>
<dbReference type="InterPro" id="IPR050832">
    <property type="entry name" value="Bact_Acetyltransf"/>
</dbReference>
<dbReference type="Pfam" id="PF00583">
    <property type="entry name" value="Acetyltransf_1"/>
    <property type="match status" value="2"/>
</dbReference>
<organism evidence="4 5">
    <name type="scientific">Deinococcus aquaticus</name>
    <dbReference type="NCBI Taxonomy" id="328692"/>
    <lineage>
        <taxon>Bacteria</taxon>
        <taxon>Thermotogati</taxon>
        <taxon>Deinococcota</taxon>
        <taxon>Deinococci</taxon>
        <taxon>Deinococcales</taxon>
        <taxon>Deinococcaceae</taxon>
        <taxon>Deinococcus</taxon>
    </lineage>
</organism>
<dbReference type="RefSeq" id="WP_273989630.1">
    <property type="nucleotide sequence ID" value="NZ_BAABQT010000006.1"/>
</dbReference>
<dbReference type="GO" id="GO:0016746">
    <property type="term" value="F:acyltransferase activity"/>
    <property type="evidence" value="ECO:0007669"/>
    <property type="project" value="UniProtKB-KW"/>
</dbReference>
<evidence type="ECO:0000256" key="2">
    <source>
        <dbReference type="ARBA" id="ARBA00023315"/>
    </source>
</evidence>
<dbReference type="InterPro" id="IPR000182">
    <property type="entry name" value="GNAT_dom"/>
</dbReference>